<comment type="caution">
    <text evidence="3">The sequence shown here is derived from an EMBL/GenBank/DDBJ whole genome shotgun (WGS) entry which is preliminary data.</text>
</comment>
<feature type="domain" description="TRIM8/14/16/25/29/45/65 coiled-coil region" evidence="2">
    <location>
        <begin position="46"/>
        <end position="166"/>
    </location>
</feature>
<evidence type="ECO:0000259" key="2">
    <source>
        <dbReference type="Pfam" id="PF25600"/>
    </source>
</evidence>
<proteinExistence type="predicted"/>
<dbReference type="Pfam" id="PF25600">
    <property type="entry name" value="TRIM_CC"/>
    <property type="match status" value="1"/>
</dbReference>
<feature type="coiled-coil region" evidence="1">
    <location>
        <begin position="52"/>
        <end position="83"/>
    </location>
</feature>
<evidence type="ECO:0000313" key="3">
    <source>
        <dbReference type="EMBL" id="KAK2099619.1"/>
    </source>
</evidence>
<reference evidence="3 4" key="1">
    <citation type="submission" date="2023-05" db="EMBL/GenBank/DDBJ databases">
        <title>B98-5 Cell Line De Novo Hybrid Assembly: An Optical Mapping Approach.</title>
        <authorList>
            <person name="Kananen K."/>
            <person name="Auerbach J.A."/>
            <person name="Kautto E."/>
            <person name="Blachly J.S."/>
        </authorList>
    </citation>
    <scope>NUCLEOTIDE SEQUENCE [LARGE SCALE GENOMIC DNA]</scope>
    <source>
        <strain evidence="3">B95-8</strain>
        <tissue evidence="3">Cell line</tissue>
    </source>
</reference>
<evidence type="ECO:0000256" key="1">
    <source>
        <dbReference type="SAM" id="Coils"/>
    </source>
</evidence>
<protein>
    <submittedName>
        <fullName evidence="3">Tripartite motif-containing protein 29</fullName>
    </submittedName>
</protein>
<dbReference type="InterPro" id="IPR058030">
    <property type="entry name" value="TRIM8/14/16/25/29/45/65_CC"/>
</dbReference>
<sequence length="245" mass="28032">MSDEPWLREQLQLKIIEIEDEAEKWQKEKDRIKPCLIPPLTLDPQSFTTNEKAILEQNFRDLVRDLEKQKEEVRAALEQREQDAVDQVKVIVDALDERAKVLHEDKQTREQLHSISDSVLFLQEFGALMSNYSLPPPLPTYHVLLEGEGLGQSLGNFKDDLLNVCMRHVEKMCKADLSRNFIERNHMENDLHLIAGTSPAAVWMQPPVWARLQTGGFADSSRCDLEMQSCLDGGLNCHHGCAEQC</sequence>
<accession>A0ABQ9URA6</accession>
<keyword evidence="4" id="KW-1185">Reference proteome</keyword>
<evidence type="ECO:0000313" key="4">
    <source>
        <dbReference type="Proteomes" id="UP001266305"/>
    </source>
</evidence>
<dbReference type="Proteomes" id="UP001266305">
    <property type="component" value="Unassembled WGS sequence"/>
</dbReference>
<keyword evidence="1" id="KW-0175">Coiled coil</keyword>
<organism evidence="3 4">
    <name type="scientific">Saguinus oedipus</name>
    <name type="common">Cotton-top tamarin</name>
    <name type="synonym">Oedipomidas oedipus</name>
    <dbReference type="NCBI Taxonomy" id="9490"/>
    <lineage>
        <taxon>Eukaryota</taxon>
        <taxon>Metazoa</taxon>
        <taxon>Chordata</taxon>
        <taxon>Craniata</taxon>
        <taxon>Vertebrata</taxon>
        <taxon>Euteleostomi</taxon>
        <taxon>Mammalia</taxon>
        <taxon>Eutheria</taxon>
        <taxon>Euarchontoglires</taxon>
        <taxon>Primates</taxon>
        <taxon>Haplorrhini</taxon>
        <taxon>Platyrrhini</taxon>
        <taxon>Cebidae</taxon>
        <taxon>Callitrichinae</taxon>
        <taxon>Saguinus</taxon>
    </lineage>
</organism>
<dbReference type="EMBL" id="JASSZA010000010">
    <property type="protein sequence ID" value="KAK2099619.1"/>
    <property type="molecule type" value="Genomic_DNA"/>
</dbReference>
<gene>
    <name evidence="3" type="primary">TRIM29</name>
    <name evidence="3" type="ORF">P7K49_020967</name>
</gene>
<name>A0ABQ9URA6_SAGOE</name>